<dbReference type="EMBL" id="MLCO01000217">
    <property type="protein sequence ID" value="ONG49969.1"/>
    <property type="molecule type" value="Genomic_DNA"/>
</dbReference>
<accession>A0A1V2GXV2</accession>
<dbReference type="Pfam" id="PF07845">
    <property type="entry name" value="DUF1636"/>
    <property type="match status" value="1"/>
</dbReference>
<dbReference type="AlphaFoldDB" id="A0A1V2GXV2"/>
<sequence length="129" mass="13519">MADRPILTVCTSCRAGHDLAEGQTPPGRLLHDALAEALATQPEPPVELRGAACMAACARGCTAAIAAPGKWTYLLGELDREMAGDLLTYASAYAAHATGALLPSRRPESLRRAVIARLPDFTLPKDPAA</sequence>
<organism evidence="1 2">
    <name type="scientific">Teichococcus deserti</name>
    <dbReference type="NCBI Taxonomy" id="1817963"/>
    <lineage>
        <taxon>Bacteria</taxon>
        <taxon>Pseudomonadati</taxon>
        <taxon>Pseudomonadota</taxon>
        <taxon>Alphaproteobacteria</taxon>
        <taxon>Acetobacterales</taxon>
        <taxon>Roseomonadaceae</taxon>
        <taxon>Roseomonas</taxon>
    </lineage>
</organism>
<evidence type="ECO:0000313" key="1">
    <source>
        <dbReference type="EMBL" id="ONG49969.1"/>
    </source>
</evidence>
<gene>
    <name evidence="1" type="ORF">BKE38_20210</name>
</gene>
<evidence type="ECO:0008006" key="3">
    <source>
        <dbReference type="Google" id="ProtNLM"/>
    </source>
</evidence>
<dbReference type="InterPro" id="IPR012863">
    <property type="entry name" value="DUF1636"/>
</dbReference>
<reference evidence="1 2" key="1">
    <citation type="submission" date="2016-10" db="EMBL/GenBank/DDBJ databases">
        <title>Draft Genome sequence of Roseomonas sp. strain M3.</title>
        <authorList>
            <person name="Subhash Y."/>
            <person name="Lee S."/>
        </authorList>
    </citation>
    <scope>NUCLEOTIDE SEQUENCE [LARGE SCALE GENOMIC DNA]</scope>
    <source>
        <strain evidence="1 2">M3</strain>
    </source>
</reference>
<keyword evidence="2" id="KW-1185">Reference proteome</keyword>
<comment type="caution">
    <text evidence="1">The sequence shown here is derived from an EMBL/GenBank/DDBJ whole genome shotgun (WGS) entry which is preliminary data.</text>
</comment>
<name>A0A1V2GXV2_9PROT</name>
<evidence type="ECO:0000313" key="2">
    <source>
        <dbReference type="Proteomes" id="UP000188879"/>
    </source>
</evidence>
<dbReference type="OrthoDB" id="424426at2"/>
<dbReference type="Proteomes" id="UP000188879">
    <property type="component" value="Unassembled WGS sequence"/>
</dbReference>
<protein>
    <recommendedName>
        <fullName evidence="3">Metal-binding protein</fullName>
    </recommendedName>
</protein>
<proteinExistence type="predicted"/>
<dbReference type="RefSeq" id="WP_076959109.1">
    <property type="nucleotide sequence ID" value="NZ_MLCO01000217.1"/>
</dbReference>